<keyword evidence="1" id="KW-0812">Transmembrane</keyword>
<evidence type="ECO:0000256" key="1">
    <source>
        <dbReference type="SAM" id="Phobius"/>
    </source>
</evidence>
<reference evidence="3 4" key="1">
    <citation type="submission" date="2023-04" db="EMBL/GenBank/DDBJ databases">
        <title>Halomonas strains isolated from rhizosphere soil.</title>
        <authorList>
            <person name="Xu L."/>
            <person name="Sun J.-Q."/>
        </authorList>
    </citation>
    <scope>NUCLEOTIDE SEQUENCE [LARGE SCALE GENOMIC DNA]</scope>
    <source>
        <strain evidence="3 4">LN1S58</strain>
    </source>
</reference>
<dbReference type="EMBL" id="JASCQO010000049">
    <property type="protein sequence ID" value="MDI5935853.1"/>
    <property type="molecule type" value="Genomic_DNA"/>
</dbReference>
<proteinExistence type="predicted"/>
<protein>
    <submittedName>
        <fullName evidence="3">Tripartite tricarboxylate transporter TctB family protein</fullName>
    </submittedName>
</protein>
<feature type="domain" description="DUF1468" evidence="2">
    <location>
        <begin position="12"/>
        <end position="144"/>
    </location>
</feature>
<dbReference type="InterPro" id="IPR009936">
    <property type="entry name" value="DUF1468"/>
</dbReference>
<keyword evidence="4" id="KW-1185">Reference proteome</keyword>
<feature type="transmembrane region" description="Helical" evidence="1">
    <location>
        <begin position="74"/>
        <end position="90"/>
    </location>
</feature>
<keyword evidence="1" id="KW-1133">Transmembrane helix</keyword>
<comment type="caution">
    <text evidence="3">The sequence shown here is derived from an EMBL/GenBank/DDBJ whole genome shotgun (WGS) entry which is preliminary data.</text>
</comment>
<dbReference type="Pfam" id="PF07331">
    <property type="entry name" value="TctB"/>
    <property type="match status" value="1"/>
</dbReference>
<dbReference type="RefSeq" id="WP_282723275.1">
    <property type="nucleotide sequence ID" value="NZ_JASCQO010000049.1"/>
</dbReference>
<accession>A0ABT6VS87</accession>
<evidence type="ECO:0000259" key="2">
    <source>
        <dbReference type="Pfam" id="PF07331"/>
    </source>
</evidence>
<sequence length="153" mass="15958">MTIPGRRASDRLLGLCLLGLAAFVAVQALQLEVPFSYDPVGPKAFPLGLAILLAGLSLVLVVKPGDNGHWPHGALGLKLLAVLGVLLVYATLFTRLGYIATSLLAITALARLFAAAWGKALLTGVLMAVGSYFLFTRGLGISLPHGLWLSALA</sequence>
<evidence type="ECO:0000313" key="4">
    <source>
        <dbReference type="Proteomes" id="UP001244242"/>
    </source>
</evidence>
<evidence type="ECO:0000313" key="3">
    <source>
        <dbReference type="EMBL" id="MDI5935853.1"/>
    </source>
</evidence>
<gene>
    <name evidence="3" type="ORF">QLQ84_18840</name>
</gene>
<organism evidence="3 4">
    <name type="scientific">Halomonas kalidii</name>
    <dbReference type="NCBI Taxonomy" id="3043293"/>
    <lineage>
        <taxon>Bacteria</taxon>
        <taxon>Pseudomonadati</taxon>
        <taxon>Pseudomonadota</taxon>
        <taxon>Gammaproteobacteria</taxon>
        <taxon>Oceanospirillales</taxon>
        <taxon>Halomonadaceae</taxon>
        <taxon>Halomonas</taxon>
    </lineage>
</organism>
<keyword evidence="1" id="KW-0472">Membrane</keyword>
<dbReference type="Proteomes" id="UP001244242">
    <property type="component" value="Unassembled WGS sequence"/>
</dbReference>
<feature type="transmembrane region" description="Helical" evidence="1">
    <location>
        <begin position="121"/>
        <end position="143"/>
    </location>
</feature>
<name>A0ABT6VS87_9GAMM</name>
<feature type="transmembrane region" description="Helical" evidence="1">
    <location>
        <begin position="44"/>
        <end position="62"/>
    </location>
</feature>